<dbReference type="SUPFAM" id="SSF89796">
    <property type="entry name" value="CoA-transferase family III (CaiB/BaiF)"/>
    <property type="match status" value="1"/>
</dbReference>
<dbReference type="PANTHER" id="PTHR48207:SF3">
    <property type="entry name" value="SUCCINATE--HYDROXYMETHYLGLUTARATE COA-TRANSFERASE"/>
    <property type="match status" value="1"/>
</dbReference>
<gene>
    <name evidence="2" type="ORF">QWY31_15760</name>
</gene>
<dbReference type="Gene3D" id="3.30.1540.10">
    <property type="entry name" value="formyl-coa transferase, domain 3"/>
    <property type="match status" value="1"/>
</dbReference>
<dbReference type="InterPro" id="IPR023606">
    <property type="entry name" value="CoA-Trfase_III_dom_1_sf"/>
</dbReference>
<proteinExistence type="predicted"/>
<accession>A0ABT8F959</accession>
<name>A0ABT8F959_9BACT</name>
<evidence type="ECO:0000256" key="1">
    <source>
        <dbReference type="ARBA" id="ARBA00022679"/>
    </source>
</evidence>
<dbReference type="EMBL" id="JAUHJS010000009">
    <property type="protein sequence ID" value="MDN4166967.1"/>
    <property type="molecule type" value="Genomic_DNA"/>
</dbReference>
<dbReference type="InterPro" id="IPR050483">
    <property type="entry name" value="CoA-transferase_III_domain"/>
</dbReference>
<evidence type="ECO:0000313" key="3">
    <source>
        <dbReference type="Proteomes" id="UP001168552"/>
    </source>
</evidence>
<comment type="caution">
    <text evidence="2">The sequence shown here is derived from an EMBL/GenBank/DDBJ whole genome shotgun (WGS) entry which is preliminary data.</text>
</comment>
<dbReference type="Proteomes" id="UP001168552">
    <property type="component" value="Unassembled WGS sequence"/>
</dbReference>
<evidence type="ECO:0000313" key="2">
    <source>
        <dbReference type="EMBL" id="MDN4166967.1"/>
    </source>
</evidence>
<dbReference type="InterPro" id="IPR003673">
    <property type="entry name" value="CoA-Trfase_fam_III"/>
</dbReference>
<keyword evidence="3" id="KW-1185">Reference proteome</keyword>
<sequence>MFVSLGLLQASRTKLVAAISKLDTFVIILFIVVQNIKILNGLKVLELASVLAGPSVGQFLAECGAEVIKVENPGTTGDVTRSWKLSTENPENSVSAYFSSVNWGKKSLALDITQAEGYKVLLQLVAWADVVLASYKPGDDIKLGVDYATLSAYKEGLVYGHITGYGRTNDKVGYDAIIQAESGFMYLNGEPNGASVKMPVALVDVLAGHQLKEGILLALLQKMQSGKGSYVEVSLYQAAISSLVNQATNWLQAGVEPQKMGSEHPNIVPYGRAFDTSDGGQVILAVGNDKQFAQLCRILGKEELAQVPEFATNAQRVKNREQVNAHLQALIATWPQEELLKQLDKAKIPAGGIQPISKALQREEAEPLLLHSDKKAGIRQFCAQLEGSSSDTSALLAPPDYGQQTQQILQEVLDFSLQQIEELKQKGILG</sequence>
<dbReference type="Gene3D" id="3.40.50.10540">
    <property type="entry name" value="Crotonobetainyl-coa:carnitine coa-transferase, domain 1"/>
    <property type="match status" value="1"/>
</dbReference>
<dbReference type="PANTHER" id="PTHR48207">
    <property type="entry name" value="SUCCINATE--HYDROXYMETHYLGLUTARATE COA-TRANSFERASE"/>
    <property type="match status" value="1"/>
</dbReference>
<dbReference type="Pfam" id="PF02515">
    <property type="entry name" value="CoA_transf_3"/>
    <property type="match status" value="1"/>
</dbReference>
<organism evidence="2 3">
    <name type="scientific">Shiella aurantiaca</name>
    <dbReference type="NCBI Taxonomy" id="3058365"/>
    <lineage>
        <taxon>Bacteria</taxon>
        <taxon>Pseudomonadati</taxon>
        <taxon>Bacteroidota</taxon>
        <taxon>Cytophagia</taxon>
        <taxon>Cytophagales</taxon>
        <taxon>Shiellaceae</taxon>
        <taxon>Shiella</taxon>
    </lineage>
</organism>
<reference evidence="2" key="1">
    <citation type="submission" date="2023-06" db="EMBL/GenBank/DDBJ databases">
        <title>Cytophagales bacterium Strain LB-30, isolated from soil.</title>
        <authorList>
            <person name="Liu B."/>
        </authorList>
    </citation>
    <scope>NUCLEOTIDE SEQUENCE</scope>
    <source>
        <strain evidence="2">LB-30</strain>
    </source>
</reference>
<protein>
    <submittedName>
        <fullName evidence="2">CaiB/BaiF CoA-transferase family protein</fullName>
    </submittedName>
</protein>
<keyword evidence="1" id="KW-0808">Transferase</keyword>
<dbReference type="InterPro" id="IPR044855">
    <property type="entry name" value="CoA-Trfase_III_dom3_sf"/>
</dbReference>